<evidence type="ECO:0000313" key="1">
    <source>
        <dbReference type="EMBL" id="GKV20088.1"/>
    </source>
</evidence>
<dbReference type="EMBL" id="BPVZ01000054">
    <property type="protein sequence ID" value="GKV20088.1"/>
    <property type="molecule type" value="Genomic_DNA"/>
</dbReference>
<sequence>MQLQDRKLSSRLKKLWTGVAARLWLRKSGLVKLRKDVRSCEYEDVHVLWEMLQKSESERSPRKSKKGQQHCNCFEWAKHAPLLPRSFLSSHVSPSKSACI</sequence>
<dbReference type="PANTHER" id="PTHR33181">
    <property type="entry name" value="OS01G0778500 PROTEIN"/>
    <property type="match status" value="1"/>
</dbReference>
<evidence type="ECO:0000313" key="2">
    <source>
        <dbReference type="Proteomes" id="UP001054252"/>
    </source>
</evidence>
<accession>A0AAV5K880</accession>
<dbReference type="PANTHER" id="PTHR33181:SF4">
    <property type="entry name" value="OVULE PROTEIN"/>
    <property type="match status" value="1"/>
</dbReference>
<comment type="caution">
    <text evidence="1">The sequence shown here is derived from an EMBL/GenBank/DDBJ whole genome shotgun (WGS) entry which is preliminary data.</text>
</comment>
<protein>
    <submittedName>
        <fullName evidence="1">Uncharacterized protein</fullName>
    </submittedName>
</protein>
<proteinExistence type="predicted"/>
<name>A0AAV5K880_9ROSI</name>
<organism evidence="1 2">
    <name type="scientific">Rubroshorea leprosula</name>
    <dbReference type="NCBI Taxonomy" id="152421"/>
    <lineage>
        <taxon>Eukaryota</taxon>
        <taxon>Viridiplantae</taxon>
        <taxon>Streptophyta</taxon>
        <taxon>Embryophyta</taxon>
        <taxon>Tracheophyta</taxon>
        <taxon>Spermatophyta</taxon>
        <taxon>Magnoliopsida</taxon>
        <taxon>eudicotyledons</taxon>
        <taxon>Gunneridae</taxon>
        <taxon>Pentapetalae</taxon>
        <taxon>rosids</taxon>
        <taxon>malvids</taxon>
        <taxon>Malvales</taxon>
        <taxon>Dipterocarpaceae</taxon>
        <taxon>Rubroshorea</taxon>
    </lineage>
</organism>
<dbReference type="AlphaFoldDB" id="A0AAV5K880"/>
<keyword evidence="2" id="KW-1185">Reference proteome</keyword>
<reference evidence="1 2" key="1">
    <citation type="journal article" date="2021" name="Commun. Biol.">
        <title>The genome of Shorea leprosula (Dipterocarpaceae) highlights the ecological relevance of drought in aseasonal tropical rainforests.</title>
        <authorList>
            <person name="Ng K.K.S."/>
            <person name="Kobayashi M.J."/>
            <person name="Fawcett J.A."/>
            <person name="Hatakeyama M."/>
            <person name="Paape T."/>
            <person name="Ng C.H."/>
            <person name="Ang C.C."/>
            <person name="Tnah L.H."/>
            <person name="Lee C.T."/>
            <person name="Nishiyama T."/>
            <person name="Sese J."/>
            <person name="O'Brien M.J."/>
            <person name="Copetti D."/>
            <person name="Mohd Noor M.I."/>
            <person name="Ong R.C."/>
            <person name="Putra M."/>
            <person name="Sireger I.Z."/>
            <person name="Indrioko S."/>
            <person name="Kosugi Y."/>
            <person name="Izuno A."/>
            <person name="Isagi Y."/>
            <person name="Lee S.L."/>
            <person name="Shimizu K.K."/>
        </authorList>
    </citation>
    <scope>NUCLEOTIDE SEQUENCE [LARGE SCALE GENOMIC DNA]</scope>
    <source>
        <strain evidence="1">214</strain>
    </source>
</reference>
<dbReference type="Proteomes" id="UP001054252">
    <property type="component" value="Unassembled WGS sequence"/>
</dbReference>
<gene>
    <name evidence="1" type="ORF">SLEP1_g30257</name>
</gene>